<evidence type="ECO:0000313" key="1">
    <source>
        <dbReference type="EMBL" id="KAK8729668.1"/>
    </source>
</evidence>
<comment type="caution">
    <text evidence="1">The sequence shown here is derived from an EMBL/GenBank/DDBJ whole genome shotgun (WGS) entry which is preliminary data.</text>
</comment>
<proteinExistence type="predicted"/>
<protein>
    <submittedName>
        <fullName evidence="1">Uncharacterized protein</fullName>
    </submittedName>
</protein>
<accession>A0AAW0WQI6</accession>
<dbReference type="EMBL" id="JARKIK010000066">
    <property type="protein sequence ID" value="KAK8729668.1"/>
    <property type="molecule type" value="Genomic_DNA"/>
</dbReference>
<sequence>MENDKEFIEHEDLENDRLSVESMCLSSGTISPEVLDITTNSSFLHHLPNAQDIVTEVTDFNSTHCSMEQESNMLRSSEAENTLDSESVAVADLSFKLFPTVDSKHFPSWMETLAPLLAQFWRNTPRATFDCMVSRLKRHLFLTEDGKLSINLVAAAILGLHPMIEGRRYSHDDIQAPKTLPCILRERLSCGLFVPMVHILYGEALMNGHGYHVNACGQKVGAEPYPISLQDSPPKEFCTLVKRIDIIRGMTSHGLALAFRFPYLASKMHGLLHFMWTFLFTKRMPVAAGMELYDAFFQEFEKQLCLLQVMPIDKFPSRLIKCVYAKYPKKLVCNT</sequence>
<evidence type="ECO:0000313" key="2">
    <source>
        <dbReference type="Proteomes" id="UP001445076"/>
    </source>
</evidence>
<organism evidence="1 2">
    <name type="scientific">Cherax quadricarinatus</name>
    <name type="common">Australian red claw crayfish</name>
    <dbReference type="NCBI Taxonomy" id="27406"/>
    <lineage>
        <taxon>Eukaryota</taxon>
        <taxon>Metazoa</taxon>
        <taxon>Ecdysozoa</taxon>
        <taxon>Arthropoda</taxon>
        <taxon>Crustacea</taxon>
        <taxon>Multicrustacea</taxon>
        <taxon>Malacostraca</taxon>
        <taxon>Eumalacostraca</taxon>
        <taxon>Eucarida</taxon>
        <taxon>Decapoda</taxon>
        <taxon>Pleocyemata</taxon>
        <taxon>Astacidea</taxon>
        <taxon>Parastacoidea</taxon>
        <taxon>Parastacidae</taxon>
        <taxon>Cherax</taxon>
    </lineage>
</organism>
<name>A0AAW0WQI6_CHEQU</name>
<dbReference type="AlphaFoldDB" id="A0AAW0WQI6"/>
<keyword evidence="2" id="KW-1185">Reference proteome</keyword>
<reference evidence="1 2" key="1">
    <citation type="journal article" date="2024" name="BMC Genomics">
        <title>Genome assembly of redclaw crayfish (Cherax quadricarinatus) provides insights into its immune adaptation and hypoxia tolerance.</title>
        <authorList>
            <person name="Liu Z."/>
            <person name="Zheng J."/>
            <person name="Li H."/>
            <person name="Fang K."/>
            <person name="Wang S."/>
            <person name="He J."/>
            <person name="Zhou D."/>
            <person name="Weng S."/>
            <person name="Chi M."/>
            <person name="Gu Z."/>
            <person name="He J."/>
            <person name="Li F."/>
            <person name="Wang M."/>
        </authorList>
    </citation>
    <scope>NUCLEOTIDE SEQUENCE [LARGE SCALE GENOMIC DNA]</scope>
    <source>
        <strain evidence="1">ZL_2023a</strain>
    </source>
</reference>
<gene>
    <name evidence="1" type="ORF">OTU49_008259</name>
</gene>
<dbReference type="Proteomes" id="UP001445076">
    <property type="component" value="Unassembled WGS sequence"/>
</dbReference>